<reference evidence="1 2" key="1">
    <citation type="journal article" date="2021" name="Elife">
        <title>Chloroplast acquisition without the gene transfer in kleptoplastic sea slugs, Plakobranchus ocellatus.</title>
        <authorList>
            <person name="Maeda T."/>
            <person name="Takahashi S."/>
            <person name="Yoshida T."/>
            <person name="Shimamura S."/>
            <person name="Takaki Y."/>
            <person name="Nagai Y."/>
            <person name="Toyoda A."/>
            <person name="Suzuki Y."/>
            <person name="Arimoto A."/>
            <person name="Ishii H."/>
            <person name="Satoh N."/>
            <person name="Nishiyama T."/>
            <person name="Hasebe M."/>
            <person name="Maruyama T."/>
            <person name="Minagawa J."/>
            <person name="Obokata J."/>
            <person name="Shigenobu S."/>
        </authorList>
    </citation>
    <scope>NUCLEOTIDE SEQUENCE [LARGE SCALE GENOMIC DNA]</scope>
</reference>
<evidence type="ECO:0000313" key="1">
    <source>
        <dbReference type="EMBL" id="GFS05057.1"/>
    </source>
</evidence>
<keyword evidence="1" id="KW-0378">Hydrolase</keyword>
<gene>
    <name evidence="1" type="ORF">ElyMa_004672000</name>
</gene>
<keyword evidence="2" id="KW-1185">Reference proteome</keyword>
<proteinExistence type="predicted"/>
<comment type="caution">
    <text evidence="1">The sequence shown here is derived from an EMBL/GenBank/DDBJ whole genome shotgun (WGS) entry which is preliminary data.</text>
</comment>
<name>A0AAV4I4A9_9GAST</name>
<accession>A0AAV4I4A9</accession>
<dbReference type="GO" id="GO:0004519">
    <property type="term" value="F:endonuclease activity"/>
    <property type="evidence" value="ECO:0007669"/>
    <property type="project" value="UniProtKB-KW"/>
</dbReference>
<evidence type="ECO:0000313" key="2">
    <source>
        <dbReference type="Proteomes" id="UP000762676"/>
    </source>
</evidence>
<protein>
    <submittedName>
        <fullName evidence="1">Endonuclease-reverse transcriptase</fullName>
    </submittedName>
</protein>
<dbReference type="AlphaFoldDB" id="A0AAV4I4A9"/>
<sequence>MFQEINEIAGKWKSGPASSCIKDKDGNMLIEKNEVLNRRAEYIEDLFQDDRQDKPYIEKPIEDPPILKDEVHKTMTMMNHGKAAGPDGITIEALIALGEWGISQITNLLNIIYDNGEIPEEMCKSVFIMLPKKEGARECSLQRTSVL</sequence>
<keyword evidence="1" id="KW-0255">Endonuclease</keyword>
<dbReference type="Proteomes" id="UP000762676">
    <property type="component" value="Unassembled WGS sequence"/>
</dbReference>
<organism evidence="1 2">
    <name type="scientific">Elysia marginata</name>
    <dbReference type="NCBI Taxonomy" id="1093978"/>
    <lineage>
        <taxon>Eukaryota</taxon>
        <taxon>Metazoa</taxon>
        <taxon>Spiralia</taxon>
        <taxon>Lophotrochozoa</taxon>
        <taxon>Mollusca</taxon>
        <taxon>Gastropoda</taxon>
        <taxon>Heterobranchia</taxon>
        <taxon>Euthyneura</taxon>
        <taxon>Panpulmonata</taxon>
        <taxon>Sacoglossa</taxon>
        <taxon>Placobranchoidea</taxon>
        <taxon>Plakobranchidae</taxon>
        <taxon>Elysia</taxon>
    </lineage>
</organism>
<dbReference type="EMBL" id="BMAT01009367">
    <property type="protein sequence ID" value="GFS05057.1"/>
    <property type="molecule type" value="Genomic_DNA"/>
</dbReference>
<keyword evidence="1" id="KW-0540">Nuclease</keyword>